<keyword evidence="6" id="KW-0418">Kinase</keyword>
<dbReference type="InterPro" id="IPR001789">
    <property type="entry name" value="Sig_transdc_resp-reg_receiver"/>
</dbReference>
<evidence type="ECO:0000313" key="13">
    <source>
        <dbReference type="EMBL" id="TWU02459.1"/>
    </source>
</evidence>
<evidence type="ECO:0000256" key="4">
    <source>
        <dbReference type="ARBA" id="ARBA00022679"/>
    </source>
</evidence>
<dbReference type="SUPFAM" id="SSF55874">
    <property type="entry name" value="ATPase domain of HSP90 chaperone/DNA topoisomerase II/histidine kinase"/>
    <property type="match status" value="1"/>
</dbReference>
<dbReference type="NCBIfam" id="TIGR00229">
    <property type="entry name" value="sensory_box"/>
    <property type="match status" value="1"/>
</dbReference>
<dbReference type="SMART" id="SM00388">
    <property type="entry name" value="HisKA"/>
    <property type="match status" value="1"/>
</dbReference>
<keyword evidence="5" id="KW-0547">Nucleotide-binding</keyword>
<dbReference type="InterPro" id="IPR005467">
    <property type="entry name" value="His_kinase_dom"/>
</dbReference>
<dbReference type="Gene3D" id="3.30.450.20">
    <property type="entry name" value="PAS domain"/>
    <property type="match status" value="1"/>
</dbReference>
<dbReference type="Pfam" id="PF02518">
    <property type="entry name" value="HATPase_c"/>
    <property type="match status" value="1"/>
</dbReference>
<accession>A0A5C6AT42</accession>
<dbReference type="InterPro" id="IPR011006">
    <property type="entry name" value="CheY-like_superfamily"/>
</dbReference>
<dbReference type="Proteomes" id="UP000320176">
    <property type="component" value="Unassembled WGS sequence"/>
</dbReference>
<dbReference type="PANTHER" id="PTHR43065">
    <property type="entry name" value="SENSOR HISTIDINE KINASE"/>
    <property type="match status" value="1"/>
</dbReference>
<feature type="domain" description="PAS" evidence="12">
    <location>
        <begin position="132"/>
        <end position="206"/>
    </location>
</feature>
<dbReference type="SUPFAM" id="SSF47384">
    <property type="entry name" value="Homodimeric domain of signal transducing histidine kinase"/>
    <property type="match status" value="1"/>
</dbReference>
<keyword evidence="7" id="KW-0067">ATP-binding</keyword>
<evidence type="ECO:0000256" key="2">
    <source>
        <dbReference type="ARBA" id="ARBA00012438"/>
    </source>
</evidence>
<reference evidence="13 14" key="1">
    <citation type="submission" date="2019-02" db="EMBL/GenBank/DDBJ databases">
        <title>Deep-cultivation of Planctomycetes and their phenomic and genomic characterization uncovers novel biology.</title>
        <authorList>
            <person name="Wiegand S."/>
            <person name="Jogler M."/>
            <person name="Boedeker C."/>
            <person name="Pinto D."/>
            <person name="Vollmers J."/>
            <person name="Rivas-Marin E."/>
            <person name="Kohn T."/>
            <person name="Peeters S.H."/>
            <person name="Heuer A."/>
            <person name="Rast P."/>
            <person name="Oberbeckmann S."/>
            <person name="Bunk B."/>
            <person name="Jeske O."/>
            <person name="Meyerdierks A."/>
            <person name="Storesund J.E."/>
            <person name="Kallscheuer N."/>
            <person name="Luecker S."/>
            <person name="Lage O.M."/>
            <person name="Pohl T."/>
            <person name="Merkel B.J."/>
            <person name="Hornburger P."/>
            <person name="Mueller R.-W."/>
            <person name="Bruemmer F."/>
            <person name="Labrenz M."/>
            <person name="Spormann A.M."/>
            <person name="Op Den Camp H."/>
            <person name="Overmann J."/>
            <person name="Amann R."/>
            <person name="Jetten M.S.M."/>
            <person name="Mascher T."/>
            <person name="Medema M.H."/>
            <person name="Devos D.P."/>
            <person name="Kaster A.-K."/>
            <person name="Ovreas L."/>
            <person name="Rohde M."/>
            <person name="Galperin M.Y."/>
            <person name="Jogler C."/>
        </authorList>
    </citation>
    <scope>NUCLEOTIDE SEQUENCE [LARGE SCALE GENOMIC DNA]</scope>
    <source>
        <strain evidence="13 14">Pla52n</strain>
    </source>
</reference>
<dbReference type="InterPro" id="IPR000014">
    <property type="entry name" value="PAS"/>
</dbReference>
<dbReference type="GO" id="GO:0000155">
    <property type="term" value="F:phosphorelay sensor kinase activity"/>
    <property type="evidence" value="ECO:0007669"/>
    <property type="project" value="InterPro"/>
</dbReference>
<dbReference type="InterPro" id="IPR036097">
    <property type="entry name" value="HisK_dim/P_sf"/>
</dbReference>
<dbReference type="SUPFAM" id="SSF52172">
    <property type="entry name" value="CheY-like"/>
    <property type="match status" value="1"/>
</dbReference>
<dbReference type="Gene3D" id="3.40.50.2300">
    <property type="match status" value="1"/>
</dbReference>
<dbReference type="InterPro" id="IPR036890">
    <property type="entry name" value="HATPase_C_sf"/>
</dbReference>
<name>A0A5C6AT42_9BACT</name>
<evidence type="ECO:0000259" key="11">
    <source>
        <dbReference type="PROSITE" id="PS50110"/>
    </source>
</evidence>
<proteinExistence type="predicted"/>
<dbReference type="InterPro" id="IPR035965">
    <property type="entry name" value="PAS-like_dom_sf"/>
</dbReference>
<dbReference type="SMART" id="SM00387">
    <property type="entry name" value="HATPase_c"/>
    <property type="match status" value="1"/>
</dbReference>
<keyword evidence="8" id="KW-0902">Two-component regulatory system</keyword>
<keyword evidence="4 13" id="KW-0808">Transferase</keyword>
<dbReference type="CDD" id="cd00075">
    <property type="entry name" value="HATPase"/>
    <property type="match status" value="1"/>
</dbReference>
<dbReference type="InterPro" id="IPR003594">
    <property type="entry name" value="HATPase_dom"/>
</dbReference>
<evidence type="ECO:0000259" key="12">
    <source>
        <dbReference type="PROSITE" id="PS50112"/>
    </source>
</evidence>
<dbReference type="GO" id="GO:0005524">
    <property type="term" value="F:ATP binding"/>
    <property type="evidence" value="ECO:0007669"/>
    <property type="project" value="UniProtKB-KW"/>
</dbReference>
<dbReference type="OrthoDB" id="236031at2"/>
<evidence type="ECO:0000256" key="5">
    <source>
        <dbReference type="ARBA" id="ARBA00022741"/>
    </source>
</evidence>
<evidence type="ECO:0000313" key="14">
    <source>
        <dbReference type="Proteomes" id="UP000320176"/>
    </source>
</evidence>
<feature type="domain" description="Response regulatory" evidence="11">
    <location>
        <begin position="6"/>
        <end position="120"/>
    </location>
</feature>
<comment type="catalytic activity">
    <reaction evidence="1">
        <text>ATP + protein L-histidine = ADP + protein N-phospho-L-histidine.</text>
        <dbReference type="EC" id="2.7.13.3"/>
    </reaction>
</comment>
<dbReference type="EC" id="2.7.13.3" evidence="2"/>
<organism evidence="13 14">
    <name type="scientific">Stieleria varia</name>
    <dbReference type="NCBI Taxonomy" id="2528005"/>
    <lineage>
        <taxon>Bacteria</taxon>
        <taxon>Pseudomonadati</taxon>
        <taxon>Planctomycetota</taxon>
        <taxon>Planctomycetia</taxon>
        <taxon>Pirellulales</taxon>
        <taxon>Pirellulaceae</taxon>
        <taxon>Stieleria</taxon>
    </lineage>
</organism>
<keyword evidence="3 9" id="KW-0597">Phosphoprotein</keyword>
<feature type="modified residue" description="4-aspartylphosphate" evidence="9">
    <location>
        <position position="55"/>
    </location>
</feature>
<dbReference type="CDD" id="cd00130">
    <property type="entry name" value="PAS"/>
    <property type="match status" value="1"/>
</dbReference>
<protein>
    <recommendedName>
        <fullName evidence="2">histidine kinase</fullName>
        <ecNumber evidence="2">2.7.13.3</ecNumber>
    </recommendedName>
</protein>
<evidence type="ECO:0000256" key="3">
    <source>
        <dbReference type="ARBA" id="ARBA00022553"/>
    </source>
</evidence>
<evidence type="ECO:0000256" key="9">
    <source>
        <dbReference type="PROSITE-ProRule" id="PRU00169"/>
    </source>
</evidence>
<evidence type="ECO:0000256" key="8">
    <source>
        <dbReference type="ARBA" id="ARBA00023012"/>
    </source>
</evidence>
<dbReference type="PROSITE" id="PS50109">
    <property type="entry name" value="HIS_KIN"/>
    <property type="match status" value="1"/>
</dbReference>
<evidence type="ECO:0000256" key="6">
    <source>
        <dbReference type="ARBA" id="ARBA00022777"/>
    </source>
</evidence>
<dbReference type="PROSITE" id="PS50112">
    <property type="entry name" value="PAS"/>
    <property type="match status" value="1"/>
</dbReference>
<gene>
    <name evidence="13" type="primary">zraS_4</name>
    <name evidence="13" type="ORF">Pla52n_35090</name>
</gene>
<dbReference type="SUPFAM" id="SSF55785">
    <property type="entry name" value="PYP-like sensor domain (PAS domain)"/>
    <property type="match status" value="1"/>
</dbReference>
<dbReference type="Pfam" id="PF00072">
    <property type="entry name" value="Response_reg"/>
    <property type="match status" value="1"/>
</dbReference>
<keyword evidence="14" id="KW-1185">Reference proteome</keyword>
<evidence type="ECO:0000256" key="1">
    <source>
        <dbReference type="ARBA" id="ARBA00000085"/>
    </source>
</evidence>
<evidence type="ECO:0000259" key="10">
    <source>
        <dbReference type="PROSITE" id="PS50109"/>
    </source>
</evidence>
<dbReference type="PRINTS" id="PR00344">
    <property type="entry name" value="BCTRLSENSOR"/>
</dbReference>
<dbReference type="Gene3D" id="3.30.565.10">
    <property type="entry name" value="Histidine kinase-like ATPase, C-terminal domain"/>
    <property type="match status" value="1"/>
</dbReference>
<dbReference type="RefSeq" id="WP_146520785.1">
    <property type="nucleotide sequence ID" value="NZ_CP151726.1"/>
</dbReference>
<dbReference type="PROSITE" id="PS50110">
    <property type="entry name" value="RESPONSE_REGULATORY"/>
    <property type="match status" value="1"/>
</dbReference>
<comment type="caution">
    <text evidence="13">The sequence shown here is derived from an EMBL/GenBank/DDBJ whole genome shotgun (WGS) entry which is preliminary data.</text>
</comment>
<dbReference type="CDD" id="cd00156">
    <property type="entry name" value="REC"/>
    <property type="match status" value="1"/>
</dbReference>
<dbReference type="InterPro" id="IPR013656">
    <property type="entry name" value="PAS_4"/>
</dbReference>
<dbReference type="SMART" id="SM00448">
    <property type="entry name" value="REC"/>
    <property type="match status" value="1"/>
</dbReference>
<dbReference type="Pfam" id="PF08448">
    <property type="entry name" value="PAS_4"/>
    <property type="match status" value="1"/>
</dbReference>
<dbReference type="InterPro" id="IPR003661">
    <property type="entry name" value="HisK_dim/P_dom"/>
</dbReference>
<sequence length="491" mass="54704">MHNELDILVVEDDMDERMNMVDILELDGHRVMAVGTAEEACELARSQKVGVIILDRNLPDGTADEVLPRLKSLLPSSHVVVVTGYADLDSTIAAFRHGAADYILKPINPDALRHSLERIAQVARVEYELSQEQQFADQILSTAEAVVLVLDLQGKIIRFNPYYERIADWSLDELQGKDWFDACIPVRDHDRIREVFLLTADGLERSGIINPIITRSGQERQIRWSNTTLKDKLGVTIAVLAVGVDVTDFLEAQERASRSERLAAIGQTMAALAHESRNALQRIHAGLDLLQLELPGESEAQGDLDTVRRAATDLNSLLEEVRSYAAPIRLHLEPCDVRQLAMRAWRHLESAWSQRQVELHIDETFEDVVCRADPTRIEQVYRNLFENALAACSDPVQISVCCERLPHDLIQISVTDNGPGLNDEQCEKIFEPFFTTKSTGTGLGMSIVHRIIDAHQGCISLAGSATNEDHAGACFIIRLPLDPQCDEADSV</sequence>
<dbReference type="Gene3D" id="1.10.287.130">
    <property type="match status" value="1"/>
</dbReference>
<evidence type="ECO:0000256" key="7">
    <source>
        <dbReference type="ARBA" id="ARBA00022840"/>
    </source>
</evidence>
<dbReference type="AlphaFoldDB" id="A0A5C6AT42"/>
<dbReference type="SMART" id="SM00091">
    <property type="entry name" value="PAS"/>
    <property type="match status" value="1"/>
</dbReference>
<dbReference type="PANTHER" id="PTHR43065:SF10">
    <property type="entry name" value="PEROXIDE STRESS-ACTIVATED HISTIDINE KINASE MAK3"/>
    <property type="match status" value="1"/>
</dbReference>
<feature type="domain" description="Histidine kinase" evidence="10">
    <location>
        <begin position="271"/>
        <end position="483"/>
    </location>
</feature>
<dbReference type="EMBL" id="SJPN01000004">
    <property type="protein sequence ID" value="TWU02459.1"/>
    <property type="molecule type" value="Genomic_DNA"/>
</dbReference>
<dbReference type="InterPro" id="IPR004358">
    <property type="entry name" value="Sig_transdc_His_kin-like_C"/>
</dbReference>